<sequence>MNKIIYLLAVHKNPKQVKRLIARLKSDHSFFYVHVDLKSSIQEFTAAINDSRVSFIESREDCIWGDFSQVKATLNLINAALADHQSGRFVLLSGEDYPIKSTNYIEDFYEENALKNFIELDPIEKVWEENERSSRTDLYKINYSNQKSDFILLKPRRYKQAFKLLLKGKINFSTFCDTLQKRDIPFPLYGGSNWWSLNYEMLNAIQHFVRQNRTTLFTYFKYVKCCDELFFQTVIKLLEKNDSSINYQPMLTYVNWTRENYDNLPVIFNQDDLTELTSQGDNKLFARKFDCTYDETILDLLDEKFHNVNSFK</sequence>
<keyword evidence="13" id="KW-0325">Glycoprotein</keyword>
<evidence type="ECO:0000256" key="10">
    <source>
        <dbReference type="ARBA" id="ARBA00023034"/>
    </source>
</evidence>
<evidence type="ECO:0000256" key="11">
    <source>
        <dbReference type="ARBA" id="ARBA00023136"/>
    </source>
</evidence>
<comment type="subcellular location">
    <subcellularLocation>
        <location evidence="2">Endoplasmic reticulum membrane</location>
        <topology evidence="2">Single-pass type II membrane protein</topology>
    </subcellularLocation>
    <subcellularLocation>
        <location evidence="1">Golgi apparatus membrane</location>
        <topology evidence="1">Single-pass type II membrane protein</topology>
    </subcellularLocation>
</comment>
<evidence type="ECO:0000256" key="13">
    <source>
        <dbReference type="ARBA" id="ARBA00023180"/>
    </source>
</evidence>
<reference evidence="15 16" key="1">
    <citation type="submission" date="2019-03" db="EMBL/GenBank/DDBJ databases">
        <title>Genomic Encyclopedia of Archaeal and Bacterial Type Strains, Phase II (KMG-II): from individual species to whole genera.</title>
        <authorList>
            <person name="Goeker M."/>
        </authorList>
    </citation>
    <scope>NUCLEOTIDE SEQUENCE [LARGE SCALE GENOMIC DNA]</scope>
    <source>
        <strain evidence="15 16">DSM 28353</strain>
    </source>
</reference>
<evidence type="ECO:0000256" key="4">
    <source>
        <dbReference type="ARBA" id="ARBA00022679"/>
    </source>
</evidence>
<keyword evidence="4" id="KW-0808">Transferase</keyword>
<evidence type="ECO:0000256" key="3">
    <source>
        <dbReference type="ARBA" id="ARBA00022676"/>
    </source>
</evidence>
<evidence type="ECO:0000256" key="6">
    <source>
        <dbReference type="ARBA" id="ARBA00022723"/>
    </source>
</evidence>
<dbReference type="EMBL" id="SNYV01000015">
    <property type="protein sequence ID" value="TDQ76637.1"/>
    <property type="molecule type" value="Genomic_DNA"/>
</dbReference>
<keyword evidence="7" id="KW-0256">Endoplasmic reticulum</keyword>
<keyword evidence="11" id="KW-0472">Membrane</keyword>
<dbReference type="PANTHER" id="PTHR46025">
    <property type="entry name" value="XYLOSYLTRANSFERASE OXT"/>
    <property type="match status" value="1"/>
</dbReference>
<organism evidence="15 16">
    <name type="scientific">Sphingobacterium yanglingense</name>
    <dbReference type="NCBI Taxonomy" id="1437280"/>
    <lineage>
        <taxon>Bacteria</taxon>
        <taxon>Pseudomonadati</taxon>
        <taxon>Bacteroidota</taxon>
        <taxon>Sphingobacteriia</taxon>
        <taxon>Sphingobacteriales</taxon>
        <taxon>Sphingobacteriaceae</taxon>
        <taxon>Sphingobacterium</taxon>
    </lineage>
</organism>
<proteinExistence type="predicted"/>
<protein>
    <recommendedName>
        <fullName evidence="14">Peptide O-xylosyltransferase</fullName>
    </recommendedName>
</protein>
<evidence type="ECO:0000256" key="12">
    <source>
        <dbReference type="ARBA" id="ARBA00023157"/>
    </source>
</evidence>
<dbReference type="GO" id="GO:0046872">
    <property type="term" value="F:metal ion binding"/>
    <property type="evidence" value="ECO:0007669"/>
    <property type="project" value="UniProtKB-KW"/>
</dbReference>
<keyword evidence="16" id="KW-1185">Reference proteome</keyword>
<dbReference type="OrthoDB" id="7943907at2"/>
<keyword evidence="12" id="KW-1015">Disulfide bond</keyword>
<dbReference type="GO" id="GO:0015012">
    <property type="term" value="P:heparan sulfate proteoglycan biosynthetic process"/>
    <property type="evidence" value="ECO:0007669"/>
    <property type="project" value="TreeGrafter"/>
</dbReference>
<evidence type="ECO:0000256" key="9">
    <source>
        <dbReference type="ARBA" id="ARBA00022989"/>
    </source>
</evidence>
<comment type="caution">
    <text evidence="15">The sequence shown here is derived from an EMBL/GenBank/DDBJ whole genome shotgun (WGS) entry which is preliminary data.</text>
</comment>
<evidence type="ECO:0000313" key="16">
    <source>
        <dbReference type="Proteomes" id="UP000295292"/>
    </source>
</evidence>
<dbReference type="AlphaFoldDB" id="A0A4R6WF56"/>
<keyword evidence="3" id="KW-0328">Glycosyltransferase</keyword>
<evidence type="ECO:0000256" key="7">
    <source>
        <dbReference type="ARBA" id="ARBA00022824"/>
    </source>
</evidence>
<evidence type="ECO:0000256" key="14">
    <source>
        <dbReference type="ARBA" id="ARBA00042865"/>
    </source>
</evidence>
<dbReference type="GO" id="GO:0050650">
    <property type="term" value="P:chondroitin sulfate proteoglycan biosynthetic process"/>
    <property type="evidence" value="ECO:0007669"/>
    <property type="project" value="TreeGrafter"/>
</dbReference>
<evidence type="ECO:0000256" key="5">
    <source>
        <dbReference type="ARBA" id="ARBA00022692"/>
    </source>
</evidence>
<dbReference type="Proteomes" id="UP000295292">
    <property type="component" value="Unassembled WGS sequence"/>
</dbReference>
<evidence type="ECO:0000256" key="2">
    <source>
        <dbReference type="ARBA" id="ARBA00004648"/>
    </source>
</evidence>
<evidence type="ECO:0000256" key="8">
    <source>
        <dbReference type="ARBA" id="ARBA00022968"/>
    </source>
</evidence>
<evidence type="ECO:0000313" key="15">
    <source>
        <dbReference type="EMBL" id="TDQ76637.1"/>
    </source>
</evidence>
<keyword evidence="10" id="KW-0333">Golgi apparatus</keyword>
<keyword evidence="8" id="KW-0735">Signal-anchor</keyword>
<gene>
    <name evidence="15" type="ORF">CLV99_3230</name>
</gene>
<dbReference type="GO" id="GO:0016020">
    <property type="term" value="C:membrane"/>
    <property type="evidence" value="ECO:0007669"/>
    <property type="project" value="InterPro"/>
</dbReference>
<keyword evidence="5" id="KW-0812">Transmembrane</keyword>
<dbReference type="InterPro" id="IPR043538">
    <property type="entry name" value="XYLT"/>
</dbReference>
<evidence type="ECO:0000256" key="1">
    <source>
        <dbReference type="ARBA" id="ARBA00004323"/>
    </source>
</evidence>
<dbReference type="RefSeq" id="WP_133585439.1">
    <property type="nucleotide sequence ID" value="NZ_SNYV01000015.1"/>
</dbReference>
<accession>A0A4R6WF56</accession>
<keyword evidence="9" id="KW-1133">Transmembrane helix</keyword>
<dbReference type="InterPro" id="IPR003406">
    <property type="entry name" value="Glyco_trans_14"/>
</dbReference>
<dbReference type="Pfam" id="PF02485">
    <property type="entry name" value="Branch"/>
    <property type="match status" value="1"/>
</dbReference>
<dbReference type="GO" id="GO:0030158">
    <property type="term" value="F:protein xylosyltransferase activity"/>
    <property type="evidence" value="ECO:0007669"/>
    <property type="project" value="InterPro"/>
</dbReference>
<keyword evidence="6" id="KW-0479">Metal-binding</keyword>
<dbReference type="PANTHER" id="PTHR46025:SF3">
    <property type="entry name" value="XYLOSYLTRANSFERASE OXT"/>
    <property type="match status" value="1"/>
</dbReference>
<name>A0A4R6WF56_9SPHI</name>